<dbReference type="AlphaFoldDB" id="A0A510HNU2"/>
<name>A0A510HNU2_9ACTN</name>
<protein>
    <recommendedName>
        <fullName evidence="3">Selenium-dependent hydroxylase accessory protein YqeC</fullName>
    </recommendedName>
</protein>
<reference evidence="1" key="1">
    <citation type="journal article" date="2019" name="Microbiol. Resour. Announc.">
        <title>Complete Genome Sequence of Rubrobacter xylanophilus Strain AA3-22, Isolated from Arima Onsen in Japan.</title>
        <authorList>
            <person name="Tomariguchi N."/>
            <person name="Miyazaki K."/>
        </authorList>
    </citation>
    <scope>NUCLEOTIDE SEQUENCE [LARGE SCALE GENOMIC DNA]</scope>
    <source>
        <strain evidence="1">AA3-22</strain>
    </source>
</reference>
<organism evidence="1 2">
    <name type="scientific">Rubrobacter xylanophilus</name>
    <dbReference type="NCBI Taxonomy" id="49319"/>
    <lineage>
        <taxon>Bacteria</taxon>
        <taxon>Bacillati</taxon>
        <taxon>Actinomycetota</taxon>
        <taxon>Rubrobacteria</taxon>
        <taxon>Rubrobacterales</taxon>
        <taxon>Rubrobacteraceae</taxon>
        <taxon>Rubrobacter</taxon>
    </lineage>
</organism>
<sequence>MKLYPALGISAGDVVAFVGAGGKSSAIIAVAGELVGDGLTAIAAPTTKMQVGEAERVGRVVIAGEEGWLGRLKESVASSGAAAVGSGYLSKGRIGGLGLEEVAPLGSIADVVLVEADGARRRPLKGTAEHEPAIPRGTTLVVAVANIGVLGKPATGEHIHRPEVFARLTGLSSGQSVTPRAFARALSGGSLARVPSGARSAVLITGVSPGRSMSDAAVVTRELWRQGVGKIVFASLPAEGPVQVWVP</sequence>
<dbReference type="RefSeq" id="WP_172620803.1">
    <property type="nucleotide sequence ID" value="NZ_AP019791.1"/>
</dbReference>
<proteinExistence type="predicted"/>
<accession>A0A510HNU2</accession>
<gene>
    <name evidence="1" type="ORF">RxyAA322_21510</name>
</gene>
<dbReference type="EMBL" id="AP019791">
    <property type="protein sequence ID" value="BBL80297.1"/>
    <property type="molecule type" value="Genomic_DNA"/>
</dbReference>
<evidence type="ECO:0000313" key="2">
    <source>
        <dbReference type="Proteomes" id="UP000318065"/>
    </source>
</evidence>
<evidence type="ECO:0000313" key="1">
    <source>
        <dbReference type="EMBL" id="BBL80297.1"/>
    </source>
</evidence>
<dbReference type="NCBIfam" id="TIGR03172">
    <property type="entry name" value="selenium cofactor biosynthesis protein YqeC"/>
    <property type="match status" value="1"/>
</dbReference>
<dbReference type="InterPro" id="IPR017587">
    <property type="entry name" value="YqeC"/>
</dbReference>
<keyword evidence="2" id="KW-1185">Reference proteome</keyword>
<dbReference type="Proteomes" id="UP000318065">
    <property type="component" value="Chromosome"/>
</dbReference>
<dbReference type="Pfam" id="PF19842">
    <property type="entry name" value="YqeC"/>
    <property type="match status" value="1"/>
</dbReference>
<evidence type="ECO:0008006" key="3">
    <source>
        <dbReference type="Google" id="ProtNLM"/>
    </source>
</evidence>